<dbReference type="EMBL" id="JBHSHC010000086">
    <property type="protein sequence ID" value="MFC4767706.1"/>
    <property type="molecule type" value="Genomic_DNA"/>
</dbReference>
<keyword evidence="2" id="KW-1185">Reference proteome</keyword>
<dbReference type="Proteomes" id="UP001596002">
    <property type="component" value="Unassembled WGS sequence"/>
</dbReference>
<comment type="caution">
    <text evidence="1">The sequence shown here is derived from an EMBL/GenBank/DDBJ whole genome shotgun (WGS) entry which is preliminary data.</text>
</comment>
<gene>
    <name evidence="1" type="ORF">ACFO8Q_10080</name>
</gene>
<reference evidence="2" key="1">
    <citation type="journal article" date="2019" name="Int. J. Syst. Evol. Microbiol.">
        <title>The Global Catalogue of Microorganisms (GCM) 10K type strain sequencing project: providing services to taxonomists for standard genome sequencing and annotation.</title>
        <authorList>
            <consortium name="The Broad Institute Genomics Platform"/>
            <consortium name="The Broad Institute Genome Sequencing Center for Infectious Disease"/>
            <person name="Wu L."/>
            <person name="Ma J."/>
        </authorList>
    </citation>
    <scope>NUCLEOTIDE SEQUENCE [LARGE SCALE GENOMIC DNA]</scope>
    <source>
        <strain evidence="2">WYCCWR 12678</strain>
    </source>
</reference>
<dbReference type="InterPro" id="IPR050484">
    <property type="entry name" value="Transf_Hexapept/Carb_Anhydrase"/>
</dbReference>
<proteinExistence type="predicted"/>
<dbReference type="InterPro" id="IPR011004">
    <property type="entry name" value="Trimer_LpxA-like_sf"/>
</dbReference>
<dbReference type="InterPro" id="IPR001451">
    <property type="entry name" value="Hexapep"/>
</dbReference>
<dbReference type="PANTHER" id="PTHR13061:SF29">
    <property type="entry name" value="GAMMA CARBONIC ANHYDRASE-LIKE 1, MITOCHONDRIAL-RELATED"/>
    <property type="match status" value="1"/>
</dbReference>
<evidence type="ECO:0000313" key="2">
    <source>
        <dbReference type="Proteomes" id="UP001596002"/>
    </source>
</evidence>
<dbReference type="Gene3D" id="2.160.10.10">
    <property type="entry name" value="Hexapeptide repeat proteins"/>
    <property type="match status" value="1"/>
</dbReference>
<dbReference type="RefSeq" id="WP_380025627.1">
    <property type="nucleotide sequence ID" value="NZ_JBHSHC010000086.1"/>
</dbReference>
<protein>
    <submittedName>
        <fullName evidence="1">Gamma carbonic anhydrase family protein</fullName>
    </submittedName>
</protein>
<dbReference type="Pfam" id="PF00132">
    <property type="entry name" value="Hexapep"/>
    <property type="match status" value="1"/>
</dbReference>
<dbReference type="PANTHER" id="PTHR13061">
    <property type="entry name" value="DYNACTIN SUBUNIT P25"/>
    <property type="match status" value="1"/>
</dbReference>
<dbReference type="CDD" id="cd04645">
    <property type="entry name" value="LbH_gamma_CA_like"/>
    <property type="match status" value="1"/>
</dbReference>
<accession>A0ABV9Q0I5</accession>
<name>A0ABV9Q0I5_9BACL</name>
<sequence>MIIEFKGKTPQISKTAFIAPNATIIGDVIVEEGASIWFGAVLRGDLGPIVVGARSSVQDNCVIHMTDGGTYIGEDVTIGHGAVLHNCRIGRGALIGMNAVVLDNAEIGEESIVAAGSVVSANTKVSSRILVAGIPAQKKKDIEGASLWWIQESSKVYQELKQNYLDYDYRIFAKQNYSLPTD</sequence>
<evidence type="ECO:0000313" key="1">
    <source>
        <dbReference type="EMBL" id="MFC4767706.1"/>
    </source>
</evidence>
<organism evidence="1 2">
    <name type="scientific">Effusibacillus consociatus</name>
    <dbReference type="NCBI Taxonomy" id="1117041"/>
    <lineage>
        <taxon>Bacteria</taxon>
        <taxon>Bacillati</taxon>
        <taxon>Bacillota</taxon>
        <taxon>Bacilli</taxon>
        <taxon>Bacillales</taxon>
        <taxon>Alicyclobacillaceae</taxon>
        <taxon>Effusibacillus</taxon>
    </lineage>
</organism>
<dbReference type="SUPFAM" id="SSF51161">
    <property type="entry name" value="Trimeric LpxA-like enzymes"/>
    <property type="match status" value="1"/>
</dbReference>
<dbReference type="InterPro" id="IPR047324">
    <property type="entry name" value="LbH_gamma_CA-like"/>
</dbReference>